<dbReference type="RefSeq" id="WP_184202779.1">
    <property type="nucleotide sequence ID" value="NZ_BMOX01000063.1"/>
</dbReference>
<evidence type="ECO:0000313" key="2">
    <source>
        <dbReference type="Proteomes" id="UP000538147"/>
    </source>
</evidence>
<dbReference type="AlphaFoldDB" id="A0A841LJ43"/>
<name>A0A841LJ43_9SPHN</name>
<keyword evidence="2" id="KW-1185">Reference proteome</keyword>
<dbReference type="EMBL" id="JACIIV010000037">
    <property type="protein sequence ID" value="MBB6229242.1"/>
    <property type="molecule type" value="Genomic_DNA"/>
</dbReference>
<evidence type="ECO:0000313" key="1">
    <source>
        <dbReference type="EMBL" id="MBB6229242.1"/>
    </source>
</evidence>
<comment type="caution">
    <text evidence="1">The sequence shown here is derived from an EMBL/GenBank/DDBJ whole genome shotgun (WGS) entry which is preliminary data.</text>
</comment>
<sequence length="223" mass="23247">MATIIGAHVLLLLALWTQVSHVPPVAVQAMALIAFQEPSPPVTAVVDPVPRQLIEVTSPPVANILPEEPVQPPVFDAIAPPAATAAMAGDCAPEAALEAALSKDFNVQSALVNVPASNRSVADAVIIWNATWAELARSRDAPLAHVREVVTDTLRGLSGDCLATPVTGPRLLLIIVPRGTMVLAFGSGTWRWGDISGAVSAAANVYFMDSASTNPRASLLNQT</sequence>
<dbReference type="Proteomes" id="UP000538147">
    <property type="component" value="Unassembled WGS sequence"/>
</dbReference>
<gene>
    <name evidence="1" type="ORF">FHS79_003443</name>
</gene>
<protein>
    <submittedName>
        <fullName evidence="1">Type IV secretory pathway VirB2 component (Pilin)</fullName>
    </submittedName>
</protein>
<organism evidence="1 2">
    <name type="scientific">Polymorphobacter multimanifer</name>
    <dbReference type="NCBI Taxonomy" id="1070431"/>
    <lineage>
        <taxon>Bacteria</taxon>
        <taxon>Pseudomonadati</taxon>
        <taxon>Pseudomonadota</taxon>
        <taxon>Alphaproteobacteria</taxon>
        <taxon>Sphingomonadales</taxon>
        <taxon>Sphingosinicellaceae</taxon>
        <taxon>Polymorphobacter</taxon>
    </lineage>
</organism>
<proteinExistence type="predicted"/>
<accession>A0A841LJ43</accession>
<reference evidence="1 2" key="1">
    <citation type="submission" date="2020-08" db="EMBL/GenBank/DDBJ databases">
        <title>Genomic Encyclopedia of Type Strains, Phase IV (KMG-IV): sequencing the most valuable type-strain genomes for metagenomic binning, comparative biology and taxonomic classification.</title>
        <authorList>
            <person name="Goeker M."/>
        </authorList>
    </citation>
    <scope>NUCLEOTIDE SEQUENCE [LARGE SCALE GENOMIC DNA]</scope>
    <source>
        <strain evidence="1 2">DSM 102189</strain>
    </source>
</reference>